<evidence type="ECO:0000256" key="1">
    <source>
        <dbReference type="ARBA" id="ARBA00010203"/>
    </source>
</evidence>
<dbReference type="InterPro" id="IPR017985">
    <property type="entry name" value="MeTrfase_CN4_CS"/>
</dbReference>
<dbReference type="GO" id="GO:0003677">
    <property type="term" value="F:DNA binding"/>
    <property type="evidence" value="ECO:0007669"/>
    <property type="project" value="UniProtKB-KW"/>
</dbReference>
<dbReference type="GO" id="GO:0015667">
    <property type="term" value="F:site-specific DNA-methyltransferase (cytosine-N4-specific) activity"/>
    <property type="evidence" value="ECO:0007669"/>
    <property type="project" value="UniProtKB-EC"/>
</dbReference>
<organism evidence="10 11">
    <name type="scientific">Flavobacterium terrae</name>
    <dbReference type="NCBI Taxonomy" id="415425"/>
    <lineage>
        <taxon>Bacteria</taxon>
        <taxon>Pseudomonadati</taxon>
        <taxon>Bacteroidota</taxon>
        <taxon>Flavobacteriia</taxon>
        <taxon>Flavobacteriales</taxon>
        <taxon>Flavobacteriaceae</taxon>
        <taxon>Flavobacterium</taxon>
    </lineage>
</organism>
<feature type="non-terminal residue" evidence="10">
    <location>
        <position position="1"/>
    </location>
</feature>
<comment type="catalytic activity">
    <reaction evidence="7">
        <text>a 2'-deoxycytidine in DNA + S-adenosyl-L-methionine = an N(4)-methyl-2'-deoxycytidine in DNA + S-adenosyl-L-homocysteine + H(+)</text>
        <dbReference type="Rhea" id="RHEA:16857"/>
        <dbReference type="Rhea" id="RHEA-COMP:11369"/>
        <dbReference type="Rhea" id="RHEA-COMP:13674"/>
        <dbReference type="ChEBI" id="CHEBI:15378"/>
        <dbReference type="ChEBI" id="CHEBI:57856"/>
        <dbReference type="ChEBI" id="CHEBI:59789"/>
        <dbReference type="ChEBI" id="CHEBI:85452"/>
        <dbReference type="ChEBI" id="CHEBI:137933"/>
        <dbReference type="EC" id="2.1.1.113"/>
    </reaction>
</comment>
<keyword evidence="11" id="KW-1185">Reference proteome</keyword>
<keyword evidence="5" id="KW-0680">Restriction system</keyword>
<dbReference type="Pfam" id="PF01555">
    <property type="entry name" value="N6_N4_Mtase"/>
    <property type="match status" value="1"/>
</dbReference>
<dbReference type="EC" id="2.1.1.-" evidence="8"/>
<dbReference type="Proteomes" id="UP000184488">
    <property type="component" value="Unassembled WGS sequence"/>
</dbReference>
<keyword evidence="4" id="KW-0949">S-adenosyl-L-methionine</keyword>
<keyword evidence="2 10" id="KW-0489">Methyltransferase</keyword>
<accession>A0A1M6HIF8</accession>
<dbReference type="CDD" id="cd02440">
    <property type="entry name" value="AdoMet_MTases"/>
    <property type="match status" value="1"/>
</dbReference>
<dbReference type="PRINTS" id="PR00508">
    <property type="entry name" value="S21N4MTFRASE"/>
</dbReference>
<evidence type="ECO:0000256" key="7">
    <source>
        <dbReference type="ARBA" id="ARBA00049120"/>
    </source>
</evidence>
<evidence type="ECO:0000313" key="11">
    <source>
        <dbReference type="Proteomes" id="UP000184488"/>
    </source>
</evidence>
<dbReference type="GO" id="GO:0009307">
    <property type="term" value="P:DNA restriction-modification system"/>
    <property type="evidence" value="ECO:0007669"/>
    <property type="project" value="UniProtKB-KW"/>
</dbReference>
<feature type="domain" description="DNA methylase N-4/N-6" evidence="9">
    <location>
        <begin position="80"/>
        <end position="386"/>
    </location>
</feature>
<comment type="similarity">
    <text evidence="1">Belongs to the N(4)/N(6)-methyltransferase family. N(4) subfamily.</text>
</comment>
<gene>
    <name evidence="10" type="ORF">SAMN05444363_0023</name>
</gene>
<dbReference type="GO" id="GO:0032259">
    <property type="term" value="P:methylation"/>
    <property type="evidence" value="ECO:0007669"/>
    <property type="project" value="UniProtKB-KW"/>
</dbReference>
<dbReference type="InterPro" id="IPR029063">
    <property type="entry name" value="SAM-dependent_MTases_sf"/>
</dbReference>
<dbReference type="PROSITE" id="PS00093">
    <property type="entry name" value="N4_MTASE"/>
    <property type="match status" value="1"/>
</dbReference>
<evidence type="ECO:0000256" key="5">
    <source>
        <dbReference type="ARBA" id="ARBA00022747"/>
    </source>
</evidence>
<dbReference type="STRING" id="415425.SAMN05444363_0023"/>
<dbReference type="InterPro" id="IPR001091">
    <property type="entry name" value="RM_Methyltransferase"/>
</dbReference>
<proteinExistence type="inferred from homology"/>
<dbReference type="Gene3D" id="3.40.50.150">
    <property type="entry name" value="Vaccinia Virus protein VP39"/>
    <property type="match status" value="1"/>
</dbReference>
<dbReference type="PANTHER" id="PTHR13370:SF3">
    <property type="entry name" value="TRNA (GUANINE(10)-N2)-METHYLTRANSFERASE HOMOLOG"/>
    <property type="match status" value="1"/>
</dbReference>
<dbReference type="RefSeq" id="WP_234972668.1">
    <property type="nucleotide sequence ID" value="NZ_FQZI01000012.1"/>
</dbReference>
<keyword evidence="3 10" id="KW-0808">Transferase</keyword>
<evidence type="ECO:0000256" key="3">
    <source>
        <dbReference type="ARBA" id="ARBA00022679"/>
    </source>
</evidence>
<dbReference type="InterPro" id="IPR002941">
    <property type="entry name" value="DNA_methylase_N4/N6"/>
</dbReference>
<keyword evidence="6" id="KW-0238">DNA-binding</keyword>
<sequence>FGKLRVKPKFVNICEVPCTNAATAGQAGGTLATILKKIKLYICRMIKTEFESYRKNSSKDPIYLIGDALHVLKTLPDNYVDCIITSPPYWGQRQYENGGIGLENTYSEFIENLLNIIEELKRVLKPTGSFWLNIGDKYHNKSLLGIPWQVALRMTNEQNWTLRNSIIWNKQKGGMNSTKDRLGNVHEHVFHFTSKPTGYFYDDIAIRSKPRKSKVQNGAVISATGVSGIRYKRQIELSTSLTEEEKRNAFNELENVLKRIENNELADFRMIIRNQQRSTHSDSEKLSGRAKQLKDKGFYFLFYNPNGTMPTDVWDIVPEDSQKRKKHYAVFPEDLCKIPILATCPKDGIVLDPFCGTGTTMRVAKMFNRKSIGIDISSEYVDIAKEIQAEFI</sequence>
<evidence type="ECO:0000256" key="6">
    <source>
        <dbReference type="ARBA" id="ARBA00023125"/>
    </source>
</evidence>
<evidence type="ECO:0000256" key="2">
    <source>
        <dbReference type="ARBA" id="ARBA00022603"/>
    </source>
</evidence>
<reference evidence="11" key="1">
    <citation type="submission" date="2016-11" db="EMBL/GenBank/DDBJ databases">
        <authorList>
            <person name="Varghese N."/>
            <person name="Submissions S."/>
        </authorList>
    </citation>
    <scope>NUCLEOTIDE SEQUENCE [LARGE SCALE GENOMIC DNA]</scope>
    <source>
        <strain evidence="11">DSM 18829</strain>
    </source>
</reference>
<evidence type="ECO:0000259" key="9">
    <source>
        <dbReference type="Pfam" id="PF01555"/>
    </source>
</evidence>
<name>A0A1M6HIF8_9FLAO</name>
<dbReference type="GO" id="GO:0005737">
    <property type="term" value="C:cytoplasm"/>
    <property type="evidence" value="ECO:0007669"/>
    <property type="project" value="TreeGrafter"/>
</dbReference>
<dbReference type="EMBL" id="FQZI01000012">
    <property type="protein sequence ID" value="SHJ21980.1"/>
    <property type="molecule type" value="Genomic_DNA"/>
</dbReference>
<dbReference type="AlphaFoldDB" id="A0A1M6HIF8"/>
<evidence type="ECO:0000313" key="10">
    <source>
        <dbReference type="EMBL" id="SHJ21980.1"/>
    </source>
</evidence>
<dbReference type="PANTHER" id="PTHR13370">
    <property type="entry name" value="RNA METHYLASE-RELATED"/>
    <property type="match status" value="1"/>
</dbReference>
<dbReference type="GO" id="GO:0008170">
    <property type="term" value="F:N-methyltransferase activity"/>
    <property type="evidence" value="ECO:0007669"/>
    <property type="project" value="InterPro"/>
</dbReference>
<protein>
    <recommendedName>
        <fullName evidence="8">Methyltransferase</fullName>
        <ecNumber evidence="8">2.1.1.-</ecNumber>
    </recommendedName>
</protein>
<evidence type="ECO:0000256" key="4">
    <source>
        <dbReference type="ARBA" id="ARBA00022691"/>
    </source>
</evidence>
<evidence type="ECO:0000256" key="8">
    <source>
        <dbReference type="RuleBase" id="RU362026"/>
    </source>
</evidence>
<dbReference type="SUPFAM" id="SSF53335">
    <property type="entry name" value="S-adenosyl-L-methionine-dependent methyltransferases"/>
    <property type="match status" value="1"/>
</dbReference>